<evidence type="ECO:0000256" key="2">
    <source>
        <dbReference type="ARBA" id="ARBA00006171"/>
    </source>
</evidence>
<dbReference type="SFLD" id="SFLDG01129">
    <property type="entry name" value="C1.5:_HAD__Beta-PGM__Phosphata"/>
    <property type="match status" value="1"/>
</dbReference>
<evidence type="ECO:0000313" key="6">
    <source>
        <dbReference type="EMBL" id="AYE37628.1"/>
    </source>
</evidence>
<name>A0A386PQX0_9LACO</name>
<keyword evidence="3" id="KW-0479">Metal-binding</keyword>
<keyword evidence="5" id="KW-0119">Carbohydrate metabolism</keyword>
<evidence type="ECO:0000256" key="1">
    <source>
        <dbReference type="ARBA" id="ARBA00001946"/>
    </source>
</evidence>
<proteinExistence type="inferred from homology"/>
<dbReference type="NCBIfam" id="TIGR01509">
    <property type="entry name" value="HAD-SF-IA-v3"/>
    <property type="match status" value="1"/>
</dbReference>
<dbReference type="InterPro" id="IPR051600">
    <property type="entry name" value="Beta-PGM-like"/>
</dbReference>
<evidence type="ECO:0000256" key="5">
    <source>
        <dbReference type="ARBA" id="ARBA00023277"/>
    </source>
</evidence>
<reference evidence="7" key="1">
    <citation type="submission" date="2018-08" db="EMBL/GenBank/DDBJ databases">
        <title>Genome of Lactobacillus sp. HBUAS52074.</title>
        <authorList>
            <person name="Guo Z."/>
            <person name="Zhang Z.D."/>
        </authorList>
    </citation>
    <scope>NUCLEOTIDE SEQUENCE [LARGE SCALE GENOMIC DNA]</scope>
    <source>
        <strain evidence="7">HBUAS52074</strain>
    </source>
</reference>
<dbReference type="InterPro" id="IPR006439">
    <property type="entry name" value="HAD-SF_hydro_IA"/>
</dbReference>
<evidence type="ECO:0000256" key="3">
    <source>
        <dbReference type="ARBA" id="ARBA00022723"/>
    </source>
</evidence>
<dbReference type="CDD" id="cd07505">
    <property type="entry name" value="HAD_BPGM-like"/>
    <property type="match status" value="1"/>
</dbReference>
<dbReference type="AlphaFoldDB" id="A0A386PQX0"/>
<dbReference type="Gene3D" id="1.10.150.240">
    <property type="entry name" value="Putative phosphatase, domain 2"/>
    <property type="match status" value="1"/>
</dbReference>
<dbReference type="PANTHER" id="PTHR46193:SF18">
    <property type="entry name" value="HEXITOL PHOSPHATASE B"/>
    <property type="match status" value="1"/>
</dbReference>
<evidence type="ECO:0000313" key="7">
    <source>
        <dbReference type="Proteomes" id="UP000267208"/>
    </source>
</evidence>
<dbReference type="InterPro" id="IPR036412">
    <property type="entry name" value="HAD-like_sf"/>
</dbReference>
<dbReference type="PANTHER" id="PTHR46193">
    <property type="entry name" value="6-PHOSPHOGLUCONATE PHOSPHATASE"/>
    <property type="match status" value="1"/>
</dbReference>
<organism evidence="6 7">
    <name type="scientific">Companilactobacillus zhachilii</name>
    <dbReference type="NCBI Taxonomy" id="2304606"/>
    <lineage>
        <taxon>Bacteria</taxon>
        <taxon>Bacillati</taxon>
        <taxon>Bacillota</taxon>
        <taxon>Bacilli</taxon>
        <taxon>Lactobacillales</taxon>
        <taxon>Lactobacillaceae</taxon>
        <taxon>Companilactobacillus</taxon>
    </lineage>
</organism>
<dbReference type="Proteomes" id="UP000267208">
    <property type="component" value="Chromosome"/>
</dbReference>
<dbReference type="RefSeq" id="WP_120141884.1">
    <property type="nucleotide sequence ID" value="NZ_CP031933.2"/>
</dbReference>
<comment type="similarity">
    <text evidence="2">Belongs to the HAD-like hydrolase superfamily. CbbY/CbbZ/Gph/YieH family.</text>
</comment>
<dbReference type="OrthoDB" id="9797743at2"/>
<keyword evidence="7" id="KW-1185">Reference proteome</keyword>
<dbReference type="InterPro" id="IPR023214">
    <property type="entry name" value="HAD_sf"/>
</dbReference>
<keyword evidence="4" id="KW-0460">Magnesium</keyword>
<dbReference type="Pfam" id="PF00702">
    <property type="entry name" value="Hydrolase"/>
    <property type="match status" value="1"/>
</dbReference>
<dbReference type="InterPro" id="IPR023198">
    <property type="entry name" value="PGP-like_dom2"/>
</dbReference>
<dbReference type="GO" id="GO:0046872">
    <property type="term" value="F:metal ion binding"/>
    <property type="evidence" value="ECO:0007669"/>
    <property type="project" value="UniProtKB-KW"/>
</dbReference>
<dbReference type="EMBL" id="CP031933">
    <property type="protein sequence ID" value="AYE37628.1"/>
    <property type="molecule type" value="Genomic_DNA"/>
</dbReference>
<accession>A0A386PQX0</accession>
<gene>
    <name evidence="6" type="ORF">D1B17_02700</name>
</gene>
<comment type="cofactor">
    <cofactor evidence="1">
        <name>Mg(2+)</name>
        <dbReference type="ChEBI" id="CHEBI:18420"/>
    </cofactor>
</comment>
<dbReference type="SFLD" id="SFLDS00003">
    <property type="entry name" value="Haloacid_Dehalogenase"/>
    <property type="match status" value="1"/>
</dbReference>
<dbReference type="GO" id="GO:0003824">
    <property type="term" value="F:catalytic activity"/>
    <property type="evidence" value="ECO:0007669"/>
    <property type="project" value="UniProtKB-ARBA"/>
</dbReference>
<dbReference type="KEGG" id="lzh:D1B17_02700"/>
<sequence>MEKVMIFDFNGTMIFDGKIQKSSWKKFIKQEFNRSMTENEFAQHIAGRNNQHTFEYYLGRKLSEQELAETSEKKEQLYRSECLKRSELFQLVDGLPEFLDYCREKGIRLNIATASEPSNVDFFFEHLHLEKWFDREKVALNDGRLAGKPAPDIFLKAIENLGVTPKQSVVFEDSLSGIKAANNAQAGKVVLVEDKNLAPVKIPAKLRVDRVINDYQNVDGLI</sequence>
<evidence type="ECO:0000256" key="4">
    <source>
        <dbReference type="ARBA" id="ARBA00022842"/>
    </source>
</evidence>
<dbReference type="SUPFAM" id="SSF56784">
    <property type="entry name" value="HAD-like"/>
    <property type="match status" value="1"/>
</dbReference>
<dbReference type="Gene3D" id="3.40.50.1000">
    <property type="entry name" value="HAD superfamily/HAD-like"/>
    <property type="match status" value="1"/>
</dbReference>
<protein>
    <submittedName>
        <fullName evidence="6">HAD family phosphatase</fullName>
    </submittedName>
</protein>